<organism evidence="2 3">
    <name type="scientific">Rhizobium johnstonii (strain DSM 114642 / LMG 32736 / 3841)</name>
    <name type="common">Rhizobium leguminosarum bv. viciae</name>
    <dbReference type="NCBI Taxonomy" id="216596"/>
    <lineage>
        <taxon>Bacteria</taxon>
        <taxon>Pseudomonadati</taxon>
        <taxon>Pseudomonadota</taxon>
        <taxon>Alphaproteobacteria</taxon>
        <taxon>Hyphomicrobiales</taxon>
        <taxon>Rhizobiaceae</taxon>
        <taxon>Rhizobium/Agrobacterium group</taxon>
        <taxon>Rhizobium</taxon>
        <taxon>Rhizobium johnstonii</taxon>
    </lineage>
</organism>
<proteinExistence type="predicted"/>
<geneLocation type="plasmid" evidence="2 3">
    <name>pRL10</name>
</geneLocation>
<dbReference type="AlphaFoldDB" id="Q1M7I9"/>
<reference evidence="2 3" key="1">
    <citation type="journal article" date="2006" name="Genome Biol.">
        <title>The genome of Rhizobium leguminosarum has recognizable core and accessory components.</title>
        <authorList>
            <person name="Young J.W."/>
            <person name="Crossman L.C."/>
            <person name="Johnston A.W.B."/>
            <person name="Thomson N.R."/>
            <person name="Ghazoui Z.F."/>
            <person name="Hull K.H."/>
            <person name="Wexler M."/>
            <person name="Curson A.R.J."/>
            <person name="Todd J.D."/>
            <person name="Poole P.S."/>
            <person name="Mauchline T.H."/>
            <person name="East A.K."/>
            <person name="Quail M.A."/>
            <person name="Churcher C."/>
            <person name="Arrowsmith C."/>
            <person name="Cherevach A."/>
            <person name="Chillingworth T."/>
            <person name="Clarke K."/>
            <person name="Cronin A."/>
            <person name="Davis P."/>
            <person name="Fraser A."/>
            <person name="Hance Z."/>
            <person name="Hauser H."/>
            <person name="Jagels K."/>
            <person name="Moule S."/>
            <person name="Mungall K."/>
            <person name="Norbertczak H."/>
            <person name="Rabbinowitsch E."/>
            <person name="Sanders M."/>
            <person name="Simmonds M."/>
            <person name="Whitehead S."/>
            <person name="Parkhill J."/>
        </authorList>
    </citation>
    <scope>NUCLEOTIDE SEQUENCE [LARGE SCALE GENOMIC DNA]</scope>
    <source>
        <strain evidence="3">DSM 114642 / LMG 32736 / 3841</strain>
    </source>
</reference>
<evidence type="ECO:0000313" key="3">
    <source>
        <dbReference type="Proteomes" id="UP000006575"/>
    </source>
</evidence>
<feature type="region of interest" description="Disordered" evidence="1">
    <location>
        <begin position="162"/>
        <end position="185"/>
    </location>
</feature>
<keyword evidence="2" id="KW-0614">Plasmid</keyword>
<name>Q1M7I9_RHIJ3</name>
<evidence type="ECO:0000313" key="2">
    <source>
        <dbReference type="EMBL" id="CAK10543.1"/>
    </source>
</evidence>
<protein>
    <submittedName>
        <fullName evidence="2">Uncharacterized protein</fullName>
    </submittedName>
</protein>
<evidence type="ECO:0000256" key="1">
    <source>
        <dbReference type="SAM" id="MobiDB-lite"/>
    </source>
</evidence>
<dbReference type="HOGENOM" id="CLU_1460174_0_0_5"/>
<gene>
    <name evidence="2" type="ordered locus">pRL100317</name>
</gene>
<dbReference type="Proteomes" id="UP000006575">
    <property type="component" value="Plasmid pRL10"/>
</dbReference>
<dbReference type="KEGG" id="rle:pRL100317"/>
<accession>Q1M7I9</accession>
<dbReference type="EnsemblBacteria" id="CAK10543">
    <property type="protein sequence ID" value="CAK10543"/>
    <property type="gene ID" value="pRL100317"/>
</dbReference>
<keyword evidence="3" id="KW-1185">Reference proteome</keyword>
<dbReference type="EMBL" id="AM236084">
    <property type="protein sequence ID" value="CAK10543.1"/>
    <property type="molecule type" value="Genomic_DNA"/>
</dbReference>
<sequence length="185" mass="20071">MSETGLDPTVIGRQSVDPTAAIDAVFVGADVDFEIIQQIDGQAPKNLVLALQLISGEFILSGENTSFQCHDYLYPSDCRVEPLNQAIMKLSRETAVATEAVCEDDKPKARKLGAEHEVLIGCHNVISFIFDVDRPLPGKEGSRTADRGLQAGEPILSLAEKLGETAPSLTPDLDLPCPRQRRTRS</sequence>